<protein>
    <submittedName>
        <fullName evidence="2">Uncharacterized protein</fullName>
    </submittedName>
</protein>
<gene>
    <name evidence="2" type="ORF">SAMN02745725_01650</name>
</gene>
<feature type="transmembrane region" description="Helical" evidence="1">
    <location>
        <begin position="81"/>
        <end position="98"/>
    </location>
</feature>
<organism evidence="2 3">
    <name type="scientific">Pseudobutyrivibrio xylanivorans DSM 14809</name>
    <dbReference type="NCBI Taxonomy" id="1123012"/>
    <lineage>
        <taxon>Bacteria</taxon>
        <taxon>Bacillati</taxon>
        <taxon>Bacillota</taxon>
        <taxon>Clostridia</taxon>
        <taxon>Lachnospirales</taxon>
        <taxon>Lachnospiraceae</taxon>
        <taxon>Pseudobutyrivibrio</taxon>
    </lineage>
</organism>
<evidence type="ECO:0000313" key="2">
    <source>
        <dbReference type="EMBL" id="SHJ05462.1"/>
    </source>
</evidence>
<sequence length="174" mass="20294">MNNLLQISLIEKVQLAGLVMFVIELIAFLIDNAYSQGLREVVRLRPRKTSALIGMFMSVFAIWTCYIVADSCKNEVDVYMLAGLGIFIIIFGAFLVLIRLNNFYTYVLEDDKIVIYKMFIFKREISLKEIDKIEQKSDGIKIYLKNQRKIFIDYMFDNQESLKKELRGNGIYLC</sequence>
<keyword evidence="3" id="KW-1185">Reference proteome</keyword>
<name>A0A1M6G679_PSEXY</name>
<dbReference type="EMBL" id="FQYQ01000009">
    <property type="protein sequence ID" value="SHJ05462.1"/>
    <property type="molecule type" value="Genomic_DNA"/>
</dbReference>
<dbReference type="AlphaFoldDB" id="A0A1M6G679"/>
<evidence type="ECO:0000256" key="1">
    <source>
        <dbReference type="SAM" id="Phobius"/>
    </source>
</evidence>
<feature type="transmembrane region" description="Helical" evidence="1">
    <location>
        <begin position="12"/>
        <end position="30"/>
    </location>
</feature>
<dbReference type="OrthoDB" id="9942918at2"/>
<keyword evidence="1" id="KW-0472">Membrane</keyword>
<dbReference type="Proteomes" id="UP000184185">
    <property type="component" value="Unassembled WGS sequence"/>
</dbReference>
<proteinExistence type="predicted"/>
<keyword evidence="1" id="KW-1133">Transmembrane helix</keyword>
<evidence type="ECO:0000313" key="3">
    <source>
        <dbReference type="Proteomes" id="UP000184185"/>
    </source>
</evidence>
<reference evidence="2 3" key="1">
    <citation type="submission" date="2016-11" db="EMBL/GenBank/DDBJ databases">
        <authorList>
            <person name="Jaros S."/>
            <person name="Januszkiewicz K."/>
            <person name="Wedrychowicz H."/>
        </authorList>
    </citation>
    <scope>NUCLEOTIDE SEQUENCE [LARGE SCALE GENOMIC DNA]</scope>
    <source>
        <strain evidence="2 3">DSM 14809</strain>
    </source>
</reference>
<keyword evidence="1" id="KW-0812">Transmembrane</keyword>
<dbReference type="RefSeq" id="WP_072915850.1">
    <property type="nucleotide sequence ID" value="NZ_FQYQ01000009.1"/>
</dbReference>
<feature type="transmembrane region" description="Helical" evidence="1">
    <location>
        <begin position="51"/>
        <end position="69"/>
    </location>
</feature>
<accession>A0A1M6G679</accession>
<dbReference type="STRING" id="185007.SAMN02910350_01810"/>